<evidence type="ECO:0000256" key="2">
    <source>
        <dbReference type="ARBA" id="ARBA00022737"/>
    </source>
</evidence>
<evidence type="ECO:0000313" key="7">
    <source>
        <dbReference type="EMBL" id="ODC02224.1"/>
    </source>
</evidence>
<dbReference type="SUPFAM" id="SSF52540">
    <property type="entry name" value="P-loop containing nucleoside triphosphate hydrolases"/>
    <property type="match status" value="2"/>
</dbReference>
<feature type="domain" description="ABC transporter" evidence="6">
    <location>
        <begin position="280"/>
        <end position="499"/>
    </location>
</feature>
<sequence>MSQHTHTQGLVELCHVSRSFGQVKALSNVTLTIRRGECLGLIGHNGAGKSTLMNILAGTLALDEGDMTFAGQPLGQDYAVNQARALGVRCVFQELSLCPNLSVLENTHIACPEIRGWQWRKQAAAQMTSSLDQIFPGHGIKPQHIVADLSIGQRQMVEIARAFTAVDRPVELVILDEPTSSLDARVAQQLLSFVRRFVEGGGSLVLISHILDEMLSSCDRIAVMQDGHVVEVRQATDYTRDSLVEAMGHAASPTHTQSDVRSNESSVADPTASESMTSGASNAPLRVHQASGPAAHTPVIEARQGQIIGLAGLAGHGQSAFLNKVLMSRQGAGQVAFVAGDRQTEGIFPLWSIAENMAITSLKGLSQYGLIERQKVMAMANQWQHEMGIRTPSVQNPMGSLSGGNQQKVLFARALGASADLILMDDPMRGVDVGTKREVYERIQAEAAKGRTFIWYTTEFEELSYCDHIYVFRDGQAVEGFPLSELSEARVLSSSFEEDVVC</sequence>
<organism evidence="7 8">
    <name type="scientific">Terasakiispira papahanaumokuakeensis</name>
    <dbReference type="NCBI Taxonomy" id="197479"/>
    <lineage>
        <taxon>Bacteria</taxon>
        <taxon>Pseudomonadati</taxon>
        <taxon>Pseudomonadota</taxon>
        <taxon>Gammaproteobacteria</taxon>
        <taxon>Oceanospirillales</taxon>
        <taxon>Terasakiispira</taxon>
    </lineage>
</organism>
<reference evidence="7 8" key="1">
    <citation type="submission" date="2016-08" db="EMBL/GenBank/DDBJ databases">
        <authorList>
            <person name="Seilhamer J.J."/>
        </authorList>
    </citation>
    <scope>NUCLEOTIDE SEQUENCE [LARGE SCALE GENOMIC DNA]</scope>
    <source>
        <strain evidence="7 8">PH27A</strain>
    </source>
</reference>
<dbReference type="Proteomes" id="UP000094291">
    <property type="component" value="Unassembled WGS sequence"/>
</dbReference>
<proteinExistence type="predicted"/>
<dbReference type="InterPro" id="IPR027417">
    <property type="entry name" value="P-loop_NTPase"/>
</dbReference>
<keyword evidence="4 7" id="KW-0067">ATP-binding</keyword>
<dbReference type="AlphaFoldDB" id="A0A1E2V5F6"/>
<keyword evidence="3" id="KW-0547">Nucleotide-binding</keyword>
<feature type="region of interest" description="Disordered" evidence="5">
    <location>
        <begin position="250"/>
        <end position="280"/>
    </location>
</feature>
<dbReference type="GO" id="GO:0005524">
    <property type="term" value="F:ATP binding"/>
    <property type="evidence" value="ECO:0007669"/>
    <property type="project" value="UniProtKB-KW"/>
</dbReference>
<keyword evidence="2" id="KW-0677">Repeat</keyword>
<dbReference type="PROSITE" id="PS00211">
    <property type="entry name" value="ABC_TRANSPORTER_1"/>
    <property type="match status" value="1"/>
</dbReference>
<dbReference type="Pfam" id="PF00005">
    <property type="entry name" value="ABC_tran"/>
    <property type="match status" value="2"/>
</dbReference>
<evidence type="ECO:0000256" key="5">
    <source>
        <dbReference type="SAM" id="MobiDB-lite"/>
    </source>
</evidence>
<dbReference type="InterPro" id="IPR050107">
    <property type="entry name" value="ABC_carbohydrate_import_ATPase"/>
</dbReference>
<dbReference type="Gene3D" id="3.40.50.300">
    <property type="entry name" value="P-loop containing nucleotide triphosphate hydrolases"/>
    <property type="match status" value="2"/>
</dbReference>
<gene>
    <name evidence="7" type="ORF">BFW38_00335</name>
</gene>
<dbReference type="STRING" id="197479.BFW38_00335"/>
<name>A0A1E2V5F6_9GAMM</name>
<dbReference type="PROSITE" id="PS50893">
    <property type="entry name" value="ABC_TRANSPORTER_2"/>
    <property type="match status" value="2"/>
</dbReference>
<feature type="domain" description="ABC transporter" evidence="6">
    <location>
        <begin position="11"/>
        <end position="251"/>
    </location>
</feature>
<dbReference type="OrthoDB" id="9805029at2"/>
<protein>
    <submittedName>
        <fullName evidence="7">ABC transporter ATP-binding protein</fullName>
    </submittedName>
</protein>
<dbReference type="PANTHER" id="PTHR43790">
    <property type="entry name" value="CARBOHYDRATE TRANSPORT ATP-BINDING PROTEIN MG119-RELATED"/>
    <property type="match status" value="1"/>
</dbReference>
<dbReference type="PANTHER" id="PTHR43790:SF9">
    <property type="entry name" value="GALACTOFURANOSE TRANSPORTER ATP-BINDING PROTEIN YTFR"/>
    <property type="match status" value="1"/>
</dbReference>
<evidence type="ECO:0000256" key="3">
    <source>
        <dbReference type="ARBA" id="ARBA00022741"/>
    </source>
</evidence>
<dbReference type="InterPro" id="IPR003593">
    <property type="entry name" value="AAA+_ATPase"/>
</dbReference>
<evidence type="ECO:0000256" key="1">
    <source>
        <dbReference type="ARBA" id="ARBA00022448"/>
    </source>
</evidence>
<accession>A0A1E2V5F6</accession>
<dbReference type="GO" id="GO:0016887">
    <property type="term" value="F:ATP hydrolysis activity"/>
    <property type="evidence" value="ECO:0007669"/>
    <property type="project" value="InterPro"/>
</dbReference>
<dbReference type="EMBL" id="MDTQ01000001">
    <property type="protein sequence ID" value="ODC02224.1"/>
    <property type="molecule type" value="Genomic_DNA"/>
</dbReference>
<dbReference type="InterPro" id="IPR003439">
    <property type="entry name" value="ABC_transporter-like_ATP-bd"/>
</dbReference>
<evidence type="ECO:0000313" key="8">
    <source>
        <dbReference type="Proteomes" id="UP000094291"/>
    </source>
</evidence>
<keyword evidence="8" id="KW-1185">Reference proteome</keyword>
<dbReference type="RefSeq" id="WP_068996608.1">
    <property type="nucleotide sequence ID" value="NZ_MDTQ01000001.1"/>
</dbReference>
<feature type="compositionally biased region" description="Polar residues" evidence="5">
    <location>
        <begin position="253"/>
        <end position="280"/>
    </location>
</feature>
<dbReference type="InterPro" id="IPR017871">
    <property type="entry name" value="ABC_transporter-like_CS"/>
</dbReference>
<evidence type="ECO:0000256" key="4">
    <source>
        <dbReference type="ARBA" id="ARBA00022840"/>
    </source>
</evidence>
<comment type="caution">
    <text evidence="7">The sequence shown here is derived from an EMBL/GenBank/DDBJ whole genome shotgun (WGS) entry which is preliminary data.</text>
</comment>
<dbReference type="CDD" id="cd03216">
    <property type="entry name" value="ABC_Carb_Monos_I"/>
    <property type="match status" value="1"/>
</dbReference>
<dbReference type="SMART" id="SM00382">
    <property type="entry name" value="AAA"/>
    <property type="match status" value="2"/>
</dbReference>
<evidence type="ECO:0000259" key="6">
    <source>
        <dbReference type="PROSITE" id="PS50893"/>
    </source>
</evidence>
<keyword evidence="1" id="KW-0813">Transport</keyword>